<name>A0A8H6ESX1_DEKBR</name>
<sequence>MQMTNIQEIGPKVPAEIQEARDLKKLISTDKTLNDELSKEILQKTKGLSERFTE</sequence>
<proteinExistence type="predicted"/>
<evidence type="ECO:0000313" key="2">
    <source>
        <dbReference type="Proteomes" id="UP000568158"/>
    </source>
</evidence>
<organism evidence="1 2">
    <name type="scientific">Dekkera bruxellensis</name>
    <name type="common">Brettanomyces custersii</name>
    <dbReference type="NCBI Taxonomy" id="5007"/>
    <lineage>
        <taxon>Eukaryota</taxon>
        <taxon>Fungi</taxon>
        <taxon>Dikarya</taxon>
        <taxon>Ascomycota</taxon>
        <taxon>Saccharomycotina</taxon>
        <taxon>Pichiomycetes</taxon>
        <taxon>Pichiales</taxon>
        <taxon>Pichiaceae</taxon>
        <taxon>Brettanomyces</taxon>
    </lineage>
</organism>
<dbReference type="Proteomes" id="UP000568158">
    <property type="component" value="Unassembled WGS sequence"/>
</dbReference>
<comment type="caution">
    <text evidence="1">The sequence shown here is derived from an EMBL/GenBank/DDBJ whole genome shotgun (WGS) entry which is preliminary data.</text>
</comment>
<accession>A0A8H6ESX1</accession>
<protein>
    <submittedName>
        <fullName evidence="1">Uncharacterized protein</fullName>
    </submittedName>
</protein>
<reference evidence="1 2" key="1">
    <citation type="journal article" date="2020" name="Appl. Microbiol. Biotechnol.">
        <title>Targeted gene deletion in Brettanomyces bruxellensis with an expression-free CRISPR-Cas9 system.</title>
        <authorList>
            <person name="Varela C."/>
            <person name="Bartel C."/>
            <person name="Onetto C."/>
            <person name="Borneman A."/>
        </authorList>
    </citation>
    <scope>NUCLEOTIDE SEQUENCE [LARGE SCALE GENOMIC DNA]</scope>
    <source>
        <strain evidence="1 2">AWRI1613</strain>
    </source>
</reference>
<evidence type="ECO:0000313" key="1">
    <source>
        <dbReference type="EMBL" id="KAF6009159.1"/>
    </source>
</evidence>
<gene>
    <name evidence="1" type="ORF">HII12_003734</name>
</gene>
<dbReference type="EMBL" id="JABCYN010000031">
    <property type="protein sequence ID" value="KAF6009159.1"/>
    <property type="molecule type" value="Genomic_DNA"/>
</dbReference>
<dbReference type="AlphaFoldDB" id="A0A8H6ESX1"/>